<reference evidence="1" key="1">
    <citation type="submission" date="2013-04" db="EMBL/GenBank/DDBJ databases">
        <title>Draft genome of the hookworm Necator americanus.</title>
        <authorList>
            <person name="Mitreva M."/>
        </authorList>
    </citation>
    <scope>NUCLEOTIDE SEQUENCE</scope>
</reference>
<evidence type="ECO:0000313" key="2">
    <source>
        <dbReference type="Proteomes" id="UP000053676"/>
    </source>
</evidence>
<dbReference type="KEGG" id="nai:NECAME_08878"/>
<sequence>MARRAYETVVSDAMSLSASQIKKPLTQEQMYGHRRGNVVGSNAKGETRTARSITTVAIFKE</sequence>
<dbReference type="Proteomes" id="UP000053676">
    <property type="component" value="Unassembled WGS sequence"/>
</dbReference>
<proteinExistence type="predicted"/>
<protein>
    <submittedName>
        <fullName evidence="1">Uncharacterized protein</fullName>
    </submittedName>
</protein>
<keyword evidence="2" id="KW-1185">Reference proteome</keyword>
<organism evidence="1 2">
    <name type="scientific">Necator americanus</name>
    <name type="common">Human hookworm</name>
    <dbReference type="NCBI Taxonomy" id="51031"/>
    <lineage>
        <taxon>Eukaryota</taxon>
        <taxon>Metazoa</taxon>
        <taxon>Ecdysozoa</taxon>
        <taxon>Nematoda</taxon>
        <taxon>Chromadorea</taxon>
        <taxon>Rhabditida</taxon>
        <taxon>Rhabditina</taxon>
        <taxon>Rhabditomorpha</taxon>
        <taxon>Strongyloidea</taxon>
        <taxon>Ancylostomatidae</taxon>
        <taxon>Bunostominae</taxon>
        <taxon>Necator</taxon>
    </lineage>
</organism>
<name>W2TH45_NECAM</name>
<evidence type="ECO:0000313" key="1">
    <source>
        <dbReference type="EMBL" id="ETN80914.1"/>
    </source>
</evidence>
<gene>
    <name evidence="1" type="ORF">NECAME_08878</name>
</gene>
<dbReference type="AlphaFoldDB" id="W2TH45"/>
<dbReference type="EMBL" id="KI658923">
    <property type="protein sequence ID" value="ETN80914.1"/>
    <property type="molecule type" value="Genomic_DNA"/>
</dbReference>
<accession>W2TH45</accession>